<gene>
    <name evidence="2" type="ORF">CGOC_LOCUS10516</name>
</gene>
<dbReference type="Pfam" id="PF00031">
    <property type="entry name" value="Cystatin"/>
    <property type="match status" value="1"/>
</dbReference>
<evidence type="ECO:0000313" key="2">
    <source>
        <dbReference type="EMBL" id="VDN26889.1"/>
    </source>
</evidence>
<evidence type="ECO:0000313" key="3">
    <source>
        <dbReference type="Proteomes" id="UP000271889"/>
    </source>
</evidence>
<dbReference type="AlphaFoldDB" id="A0A3P7Q8X6"/>
<organism evidence="2 3">
    <name type="scientific">Cylicostephanus goldi</name>
    <name type="common">Nematode worm</name>
    <dbReference type="NCBI Taxonomy" id="71465"/>
    <lineage>
        <taxon>Eukaryota</taxon>
        <taxon>Metazoa</taxon>
        <taxon>Ecdysozoa</taxon>
        <taxon>Nematoda</taxon>
        <taxon>Chromadorea</taxon>
        <taxon>Rhabditida</taxon>
        <taxon>Rhabditina</taxon>
        <taxon>Rhabditomorpha</taxon>
        <taxon>Strongyloidea</taxon>
        <taxon>Strongylidae</taxon>
        <taxon>Cylicostephanus</taxon>
    </lineage>
</organism>
<keyword evidence="3" id="KW-1185">Reference proteome</keyword>
<dbReference type="SUPFAM" id="SSF54403">
    <property type="entry name" value="Cystatin/monellin"/>
    <property type="match status" value="1"/>
</dbReference>
<reference evidence="2 3" key="1">
    <citation type="submission" date="2018-11" db="EMBL/GenBank/DDBJ databases">
        <authorList>
            <consortium name="Pathogen Informatics"/>
        </authorList>
    </citation>
    <scope>NUCLEOTIDE SEQUENCE [LARGE SCALE GENOMIC DNA]</scope>
</reference>
<dbReference type="InterPro" id="IPR000010">
    <property type="entry name" value="Cystatin_dom"/>
</dbReference>
<evidence type="ECO:0000259" key="1">
    <source>
        <dbReference type="Pfam" id="PF00031"/>
    </source>
</evidence>
<name>A0A3P7Q8X6_CYLGO</name>
<dbReference type="InterPro" id="IPR046350">
    <property type="entry name" value="Cystatin_sf"/>
</dbReference>
<sequence>MIPWVILLIPQILAGTIHEPEKPDPLTEVHQDLARKAVEDLNARSNDLYRWDVYSIDQVHQQMYNGIQYQIQLTLVQTDCRKTVSIRKIWISRKTISYL</sequence>
<accession>A0A3P7Q8X6</accession>
<dbReference type="Gene3D" id="3.10.450.10">
    <property type="match status" value="1"/>
</dbReference>
<dbReference type="EMBL" id="UYRV01111615">
    <property type="protein sequence ID" value="VDN26889.1"/>
    <property type="molecule type" value="Genomic_DNA"/>
</dbReference>
<proteinExistence type="predicted"/>
<dbReference type="OrthoDB" id="5801568at2759"/>
<dbReference type="Proteomes" id="UP000271889">
    <property type="component" value="Unassembled WGS sequence"/>
</dbReference>
<dbReference type="CDD" id="cd00042">
    <property type="entry name" value="CY"/>
    <property type="match status" value="1"/>
</dbReference>
<dbReference type="GO" id="GO:0004869">
    <property type="term" value="F:cysteine-type endopeptidase inhibitor activity"/>
    <property type="evidence" value="ECO:0007669"/>
    <property type="project" value="InterPro"/>
</dbReference>
<feature type="domain" description="Cystatin" evidence="1">
    <location>
        <begin position="27"/>
        <end position="83"/>
    </location>
</feature>
<protein>
    <recommendedName>
        <fullName evidence="1">Cystatin domain-containing protein</fullName>
    </recommendedName>
</protein>